<evidence type="ECO:0000313" key="3">
    <source>
        <dbReference type="Proteomes" id="UP000315017"/>
    </source>
</evidence>
<organism evidence="2 3">
    <name type="scientific">Anatilimnocola aggregata</name>
    <dbReference type="NCBI Taxonomy" id="2528021"/>
    <lineage>
        <taxon>Bacteria</taxon>
        <taxon>Pseudomonadati</taxon>
        <taxon>Planctomycetota</taxon>
        <taxon>Planctomycetia</taxon>
        <taxon>Pirellulales</taxon>
        <taxon>Pirellulaceae</taxon>
        <taxon>Anatilimnocola</taxon>
    </lineage>
</organism>
<dbReference type="EMBL" id="CP036274">
    <property type="protein sequence ID" value="QDU27538.1"/>
    <property type="molecule type" value="Genomic_DNA"/>
</dbReference>
<dbReference type="Gene3D" id="1.10.620.20">
    <property type="entry name" value="Ribonucleotide Reductase, subunit A"/>
    <property type="match status" value="1"/>
</dbReference>
<dbReference type="AlphaFoldDB" id="A0A517YBC6"/>
<sequence precursor="true">MKNRMFLGLGLAFLAVAAVVAAEGVKLEGVKCIMAASKDAKEANAVEYRGAKVFFCCQNCPKAFSKDVAKHAAKANHQLVATNQAKQIACPLSGKDLNPDTKVTVNGVDVTFCCNNCKGAVEGSKDQLEMAFGDKAFDKGFKVTK</sequence>
<keyword evidence="3" id="KW-1185">Reference proteome</keyword>
<dbReference type="InterPro" id="IPR012348">
    <property type="entry name" value="RNR-like"/>
</dbReference>
<reference evidence="2 3" key="1">
    <citation type="submission" date="2019-02" db="EMBL/GenBank/DDBJ databases">
        <title>Deep-cultivation of Planctomycetes and their phenomic and genomic characterization uncovers novel biology.</title>
        <authorList>
            <person name="Wiegand S."/>
            <person name="Jogler M."/>
            <person name="Boedeker C."/>
            <person name="Pinto D."/>
            <person name="Vollmers J."/>
            <person name="Rivas-Marin E."/>
            <person name="Kohn T."/>
            <person name="Peeters S.H."/>
            <person name="Heuer A."/>
            <person name="Rast P."/>
            <person name="Oberbeckmann S."/>
            <person name="Bunk B."/>
            <person name="Jeske O."/>
            <person name="Meyerdierks A."/>
            <person name="Storesund J.E."/>
            <person name="Kallscheuer N."/>
            <person name="Luecker S."/>
            <person name="Lage O.M."/>
            <person name="Pohl T."/>
            <person name="Merkel B.J."/>
            <person name="Hornburger P."/>
            <person name="Mueller R.-W."/>
            <person name="Bruemmer F."/>
            <person name="Labrenz M."/>
            <person name="Spormann A.M."/>
            <person name="Op den Camp H."/>
            <person name="Overmann J."/>
            <person name="Amann R."/>
            <person name="Jetten M.S.M."/>
            <person name="Mascher T."/>
            <person name="Medema M.H."/>
            <person name="Devos D.P."/>
            <person name="Kaster A.-K."/>
            <person name="Ovreas L."/>
            <person name="Rohde M."/>
            <person name="Galperin M.Y."/>
            <person name="Jogler C."/>
        </authorList>
    </citation>
    <scope>NUCLEOTIDE SEQUENCE [LARGE SCALE GENOMIC DNA]</scope>
    <source>
        <strain evidence="2 3">ETA_A8</strain>
    </source>
</reference>
<accession>A0A517YBC6</accession>
<dbReference type="RefSeq" id="WP_145088442.1">
    <property type="nucleotide sequence ID" value="NZ_CP036274.1"/>
</dbReference>
<keyword evidence="1" id="KW-0732">Signal</keyword>
<dbReference type="KEGG" id="aagg:ETAA8_26260"/>
<evidence type="ECO:0008006" key="4">
    <source>
        <dbReference type="Google" id="ProtNLM"/>
    </source>
</evidence>
<gene>
    <name evidence="2" type="ORF">ETAA8_26260</name>
</gene>
<dbReference type="GO" id="GO:0016491">
    <property type="term" value="F:oxidoreductase activity"/>
    <property type="evidence" value="ECO:0007669"/>
    <property type="project" value="InterPro"/>
</dbReference>
<dbReference type="Proteomes" id="UP000315017">
    <property type="component" value="Chromosome"/>
</dbReference>
<feature type="chain" id="PRO_5021846161" description="C2H2-type domain-containing protein" evidence="1">
    <location>
        <begin position="22"/>
        <end position="145"/>
    </location>
</feature>
<dbReference type="OrthoDB" id="9815497at2"/>
<name>A0A517YBC6_9BACT</name>
<feature type="signal peptide" evidence="1">
    <location>
        <begin position="1"/>
        <end position="21"/>
    </location>
</feature>
<proteinExistence type="predicted"/>
<evidence type="ECO:0000256" key="1">
    <source>
        <dbReference type="SAM" id="SignalP"/>
    </source>
</evidence>
<evidence type="ECO:0000313" key="2">
    <source>
        <dbReference type="EMBL" id="QDU27538.1"/>
    </source>
</evidence>
<protein>
    <recommendedName>
        <fullName evidence="4">C2H2-type domain-containing protein</fullName>
    </recommendedName>
</protein>